<gene>
    <name evidence="1" type="ORF">AVEN_106045_1</name>
</gene>
<keyword evidence="2" id="KW-1185">Reference proteome</keyword>
<proteinExistence type="predicted"/>
<accession>A0A4Y2H129</accession>
<dbReference type="AlphaFoldDB" id="A0A4Y2H129"/>
<dbReference type="OrthoDB" id="4843387at2759"/>
<comment type="caution">
    <text evidence="1">The sequence shown here is derived from an EMBL/GenBank/DDBJ whole genome shotgun (WGS) entry which is preliminary data.</text>
</comment>
<evidence type="ECO:0000313" key="2">
    <source>
        <dbReference type="Proteomes" id="UP000499080"/>
    </source>
</evidence>
<evidence type="ECO:0000313" key="1">
    <source>
        <dbReference type="EMBL" id="GBM58879.1"/>
    </source>
</evidence>
<reference evidence="1 2" key="1">
    <citation type="journal article" date="2019" name="Sci. Rep.">
        <title>Orb-weaving spider Araneus ventricosus genome elucidates the spidroin gene catalogue.</title>
        <authorList>
            <person name="Kono N."/>
            <person name="Nakamura H."/>
            <person name="Ohtoshi R."/>
            <person name="Moran D.A.P."/>
            <person name="Shinohara A."/>
            <person name="Yoshida Y."/>
            <person name="Fujiwara M."/>
            <person name="Mori M."/>
            <person name="Tomita M."/>
            <person name="Arakawa K."/>
        </authorList>
    </citation>
    <scope>NUCLEOTIDE SEQUENCE [LARGE SCALE GENOMIC DNA]</scope>
</reference>
<dbReference type="EMBL" id="BGPR01001653">
    <property type="protein sequence ID" value="GBM58879.1"/>
    <property type="molecule type" value="Genomic_DNA"/>
</dbReference>
<protein>
    <submittedName>
        <fullName evidence="1">Uncharacterized protein</fullName>
    </submittedName>
</protein>
<sequence length="103" mass="11722">MVIILTFLKHTVIKVGSWFGLKYLGGHNDSHVLHGGALTAIGHEHQILDPSVKEYAGDIGKKLILMDDNARPLRARLVEEYLEDEKQRIHRPSQSINLWTLTR</sequence>
<dbReference type="Proteomes" id="UP000499080">
    <property type="component" value="Unassembled WGS sequence"/>
</dbReference>
<organism evidence="1 2">
    <name type="scientific">Araneus ventricosus</name>
    <name type="common">Orbweaver spider</name>
    <name type="synonym">Epeira ventricosa</name>
    <dbReference type="NCBI Taxonomy" id="182803"/>
    <lineage>
        <taxon>Eukaryota</taxon>
        <taxon>Metazoa</taxon>
        <taxon>Ecdysozoa</taxon>
        <taxon>Arthropoda</taxon>
        <taxon>Chelicerata</taxon>
        <taxon>Arachnida</taxon>
        <taxon>Araneae</taxon>
        <taxon>Araneomorphae</taxon>
        <taxon>Entelegynae</taxon>
        <taxon>Araneoidea</taxon>
        <taxon>Araneidae</taxon>
        <taxon>Araneus</taxon>
    </lineage>
</organism>
<name>A0A4Y2H129_ARAVE</name>